<dbReference type="Proteomes" id="UP000708208">
    <property type="component" value="Unassembled WGS sequence"/>
</dbReference>
<dbReference type="EMBL" id="CAJVCH010062427">
    <property type="protein sequence ID" value="CAG7719546.1"/>
    <property type="molecule type" value="Genomic_DNA"/>
</dbReference>
<name>A0A8J2JH08_9HEXA</name>
<evidence type="ECO:0000313" key="2">
    <source>
        <dbReference type="Proteomes" id="UP000708208"/>
    </source>
</evidence>
<keyword evidence="2" id="KW-1185">Reference proteome</keyword>
<proteinExistence type="predicted"/>
<evidence type="ECO:0000313" key="1">
    <source>
        <dbReference type="EMBL" id="CAG7719546.1"/>
    </source>
</evidence>
<feature type="non-terminal residue" evidence="1">
    <location>
        <position position="1"/>
    </location>
</feature>
<reference evidence="1" key="1">
    <citation type="submission" date="2021-06" db="EMBL/GenBank/DDBJ databases">
        <authorList>
            <person name="Hodson N. C."/>
            <person name="Mongue J. A."/>
            <person name="Jaron S. K."/>
        </authorList>
    </citation>
    <scope>NUCLEOTIDE SEQUENCE</scope>
</reference>
<comment type="caution">
    <text evidence="1">The sequence shown here is derived from an EMBL/GenBank/DDBJ whole genome shotgun (WGS) entry which is preliminary data.</text>
</comment>
<dbReference type="AlphaFoldDB" id="A0A8J2JH08"/>
<protein>
    <submittedName>
        <fullName evidence="1">Uncharacterized protein</fullName>
    </submittedName>
</protein>
<accession>A0A8J2JH08</accession>
<feature type="non-terminal residue" evidence="1">
    <location>
        <position position="85"/>
    </location>
</feature>
<gene>
    <name evidence="1" type="ORF">AFUS01_LOCUS8868</name>
</gene>
<organism evidence="1 2">
    <name type="scientific">Allacma fusca</name>
    <dbReference type="NCBI Taxonomy" id="39272"/>
    <lineage>
        <taxon>Eukaryota</taxon>
        <taxon>Metazoa</taxon>
        <taxon>Ecdysozoa</taxon>
        <taxon>Arthropoda</taxon>
        <taxon>Hexapoda</taxon>
        <taxon>Collembola</taxon>
        <taxon>Symphypleona</taxon>
        <taxon>Sminthuridae</taxon>
        <taxon>Allacma</taxon>
    </lineage>
</organism>
<sequence length="85" mass="8895">RRQEINQGKPSPAQIAVRLLPVPSAALVPHEEPVRVSTIDIDSESPTHQVPVPPNLLAPVPPNLLAPVPPGLVAPVPPELVAPVP</sequence>